<feature type="region of interest" description="Disordered" evidence="1">
    <location>
        <begin position="74"/>
        <end position="96"/>
    </location>
</feature>
<proteinExistence type="predicted"/>
<name>A0AAN9DM72_9TELE</name>
<accession>A0AAN9DM72</accession>
<reference evidence="2 3" key="1">
    <citation type="submission" date="2024-02" db="EMBL/GenBank/DDBJ databases">
        <title>Chromosome-level genome assembly of the Eurasian Minnow (Phoxinus phoxinus).</title>
        <authorList>
            <person name="Oriowo T.O."/>
            <person name="Martin S."/>
            <person name="Stange M."/>
            <person name="Chrysostomakis Y."/>
            <person name="Brown T."/>
            <person name="Winkler S."/>
            <person name="Kukowka S."/>
            <person name="Myers E.W."/>
            <person name="Bohne A."/>
        </authorList>
    </citation>
    <scope>NUCLEOTIDE SEQUENCE [LARGE SCALE GENOMIC DNA]</scope>
    <source>
        <strain evidence="2">ZFMK-TIS-60720</strain>
        <tissue evidence="2">Whole Organism</tissue>
    </source>
</reference>
<evidence type="ECO:0000313" key="2">
    <source>
        <dbReference type="EMBL" id="KAK7176774.1"/>
    </source>
</evidence>
<sequence>MILINEDIDAFKDERTTWRSMHSSPGCSSCAVPLRSQYSCHWSDCLSLNSSGGGAYAALQQDPIGQVALLVHVPPPSESHQQHRHGRTPTDGTHAH</sequence>
<evidence type="ECO:0000313" key="3">
    <source>
        <dbReference type="Proteomes" id="UP001364617"/>
    </source>
</evidence>
<gene>
    <name evidence="2" type="ORF">R3I93_000880</name>
</gene>
<evidence type="ECO:0000256" key="1">
    <source>
        <dbReference type="SAM" id="MobiDB-lite"/>
    </source>
</evidence>
<keyword evidence="3" id="KW-1185">Reference proteome</keyword>
<dbReference type="Proteomes" id="UP001364617">
    <property type="component" value="Unassembled WGS sequence"/>
</dbReference>
<dbReference type="EMBL" id="JAYKXH010000001">
    <property type="protein sequence ID" value="KAK7176774.1"/>
    <property type="molecule type" value="Genomic_DNA"/>
</dbReference>
<organism evidence="2 3">
    <name type="scientific">Phoxinus phoxinus</name>
    <name type="common">Eurasian minnow</name>
    <dbReference type="NCBI Taxonomy" id="58324"/>
    <lineage>
        <taxon>Eukaryota</taxon>
        <taxon>Metazoa</taxon>
        <taxon>Chordata</taxon>
        <taxon>Craniata</taxon>
        <taxon>Vertebrata</taxon>
        <taxon>Euteleostomi</taxon>
        <taxon>Actinopterygii</taxon>
        <taxon>Neopterygii</taxon>
        <taxon>Teleostei</taxon>
        <taxon>Ostariophysi</taxon>
        <taxon>Cypriniformes</taxon>
        <taxon>Leuciscidae</taxon>
        <taxon>Phoxininae</taxon>
        <taxon>Phoxinus</taxon>
    </lineage>
</organism>
<dbReference type="AlphaFoldDB" id="A0AAN9DM72"/>
<comment type="caution">
    <text evidence="2">The sequence shown here is derived from an EMBL/GenBank/DDBJ whole genome shotgun (WGS) entry which is preliminary data.</text>
</comment>
<protein>
    <submittedName>
        <fullName evidence="2">Uncharacterized protein</fullName>
    </submittedName>
</protein>